<proteinExistence type="predicted"/>
<sequence>MKGAKNVSGLIDSRTQYGRPGAGAPGQSGMCRHIFSHPDYDRRLWHLTRSADPDVREGRRALAGSPHCMAYRRWGIAPRPEDVLHVVLTTFWIVRLSGFCVGICLLRVGVCSFWDGGWVGSFGAWRGGGPGGAGQRLRSGAFAPDCPCVIFVTAFGSSFRFPWAHRLPSPPGPPPRQALVSTLHRLWGGGCAWHFSAGRCGDGGSCGVAKKGRAGGRFWHWGVLRVRGALRAVGDASAGGGTVFTLPWRVFLPRLPIRRFRPLPRRLPLRAFLLSSFSFSAAPASCRGTGGCRTGSGSLPSAPW</sequence>
<feature type="region of interest" description="Disordered" evidence="1">
    <location>
        <begin position="1"/>
        <end position="27"/>
    </location>
</feature>
<organism evidence="2 3">
    <name type="scientific">Achromobacter marplatensis</name>
    <dbReference type="NCBI Taxonomy" id="470868"/>
    <lineage>
        <taxon>Bacteria</taxon>
        <taxon>Pseudomonadati</taxon>
        <taxon>Pseudomonadota</taxon>
        <taxon>Betaproteobacteria</taxon>
        <taxon>Burkholderiales</taxon>
        <taxon>Alcaligenaceae</taxon>
        <taxon>Achromobacter</taxon>
    </lineage>
</organism>
<accession>A0ABX9GGH8</accession>
<evidence type="ECO:0000313" key="3">
    <source>
        <dbReference type="Proteomes" id="UP000252124"/>
    </source>
</evidence>
<dbReference type="EMBL" id="QNRM01000003">
    <property type="protein sequence ID" value="RBP21410.1"/>
    <property type="molecule type" value="Genomic_DNA"/>
</dbReference>
<name>A0ABX9GGH8_9BURK</name>
<gene>
    <name evidence="2" type="ORF">DFP87_103663</name>
</gene>
<evidence type="ECO:0000313" key="2">
    <source>
        <dbReference type="EMBL" id="RBP21410.1"/>
    </source>
</evidence>
<protein>
    <submittedName>
        <fullName evidence="2">Uncharacterized protein</fullName>
    </submittedName>
</protein>
<evidence type="ECO:0000256" key="1">
    <source>
        <dbReference type="SAM" id="MobiDB-lite"/>
    </source>
</evidence>
<keyword evidence="3" id="KW-1185">Reference proteome</keyword>
<comment type="caution">
    <text evidence="2">The sequence shown here is derived from an EMBL/GenBank/DDBJ whole genome shotgun (WGS) entry which is preliminary data.</text>
</comment>
<dbReference type="Proteomes" id="UP000252124">
    <property type="component" value="Unassembled WGS sequence"/>
</dbReference>
<reference evidence="2 3" key="1">
    <citation type="submission" date="2018-06" db="EMBL/GenBank/DDBJ databases">
        <title>Genomic Encyclopedia of Type Strains, Phase III (KMG-III): the genomes of soil and plant-associated and newly described type strains.</title>
        <authorList>
            <person name="Whitman W."/>
        </authorList>
    </citation>
    <scope>NUCLEOTIDE SEQUENCE [LARGE SCALE GENOMIC DNA]</scope>
    <source>
        <strain evidence="2 3">CECT 7342</strain>
    </source>
</reference>